<proteinExistence type="predicted"/>
<gene>
    <name evidence="1" type="ORF">GKS16_05305</name>
</gene>
<dbReference type="RefSeq" id="WP_037592332.1">
    <property type="nucleotide sequence ID" value="NZ_BAABQA010000003.1"/>
</dbReference>
<accession>A0A6L6GAE8</accession>
<dbReference type="SUPFAM" id="SSF50814">
    <property type="entry name" value="Lipocalins"/>
    <property type="match status" value="1"/>
</dbReference>
<sequence>MKIEITNEISSDGQLEKIKEVRDCQVYEKGDFSYLLYYNDENEKVIIKSNQSQMMMTRFSKPKTIMTFIAGQPQSFVIPTPLGLQQFQIDTHDYDFNLNDRTITLNYCLLQADGKETFATYRLEIKWYSDEQ</sequence>
<dbReference type="Pfam" id="PF09148">
    <property type="entry name" value="DUF1934"/>
    <property type="match status" value="1"/>
</dbReference>
<evidence type="ECO:0000313" key="1">
    <source>
        <dbReference type="EMBL" id="MTD01686.1"/>
    </source>
</evidence>
<dbReference type="InterPro" id="IPR015231">
    <property type="entry name" value="DUF1934"/>
</dbReference>
<comment type="caution">
    <text evidence="1">The sequence shown here is derived from an EMBL/GenBank/DDBJ whole genome shotgun (WGS) entry which is preliminary data.</text>
</comment>
<organism evidence="1 2">
    <name type="scientific">Streptococcus uberis</name>
    <dbReference type="NCBI Taxonomy" id="1349"/>
    <lineage>
        <taxon>Bacteria</taxon>
        <taxon>Bacillati</taxon>
        <taxon>Bacillota</taxon>
        <taxon>Bacilli</taxon>
        <taxon>Lactobacillales</taxon>
        <taxon>Streptococcaceae</taxon>
        <taxon>Streptococcus</taxon>
    </lineage>
</organism>
<dbReference type="InterPro" id="IPR012674">
    <property type="entry name" value="Calycin"/>
</dbReference>
<name>A0A6L6GAE8_STRUB</name>
<dbReference type="GeneID" id="93825897"/>
<dbReference type="AlphaFoldDB" id="A0A6L6GAE8"/>
<dbReference type="EMBL" id="WLXI01000040">
    <property type="protein sequence ID" value="MTD01686.1"/>
    <property type="molecule type" value="Genomic_DNA"/>
</dbReference>
<dbReference type="Gene3D" id="2.40.128.20">
    <property type="match status" value="1"/>
</dbReference>
<dbReference type="Proteomes" id="UP000483839">
    <property type="component" value="Unassembled WGS sequence"/>
</dbReference>
<protein>
    <submittedName>
        <fullName evidence="1">DUF1934 family protein</fullName>
    </submittedName>
</protein>
<reference evidence="1 2" key="1">
    <citation type="submission" date="2019-11" db="EMBL/GenBank/DDBJ databases">
        <title>Streptococcus uberis isolated from clinical mastitis cases on a southeastern Queensland dairy.</title>
        <authorList>
            <person name="Workentine M.L."/>
            <person name="Price R."/>
            <person name="Olchowy T."/>
        </authorList>
    </citation>
    <scope>NUCLEOTIDE SEQUENCE [LARGE SCALE GENOMIC DNA]</scope>
    <source>
        <strain evidence="1 2">OLC4459-A17</strain>
    </source>
</reference>
<evidence type="ECO:0000313" key="2">
    <source>
        <dbReference type="Proteomes" id="UP000483839"/>
    </source>
</evidence>